<dbReference type="Pfam" id="PF06761">
    <property type="entry name" value="IcmF-related"/>
    <property type="match status" value="1"/>
</dbReference>
<gene>
    <name evidence="5" type="primary">tssM</name>
    <name evidence="5" type="ORF">DZC73_11175</name>
</gene>
<evidence type="ECO:0000259" key="3">
    <source>
        <dbReference type="Pfam" id="PF06761"/>
    </source>
</evidence>
<reference evidence="5 6" key="2">
    <citation type="submission" date="2018-12" db="EMBL/GenBank/DDBJ databases">
        <title>Rhizobacter gummiphilus sp. nov., a rubber-degrading bacterium isolated from the soil of a botanical garden in Japan.</title>
        <authorList>
            <person name="Shunsuke S.S."/>
        </authorList>
    </citation>
    <scope>NUCLEOTIDE SEQUENCE [LARGE SCALE GENOMIC DNA]</scope>
    <source>
        <strain evidence="5 6">S-16</strain>
    </source>
</reference>
<feature type="domain" description="Type VI secretion system component TssM1 N-terminal" evidence="4">
    <location>
        <begin position="206"/>
        <end position="462"/>
    </location>
</feature>
<feature type="domain" description="IcmF-related" evidence="3">
    <location>
        <begin position="515"/>
        <end position="820"/>
    </location>
</feature>
<name>A0A3N7HSU6_9BURK</name>
<feature type="transmembrane region" description="Helical" evidence="1">
    <location>
        <begin position="12"/>
        <end position="33"/>
    </location>
</feature>
<dbReference type="RefSeq" id="WP_124540289.1">
    <property type="nucleotide sequence ID" value="NZ_QUSW01000002.1"/>
</dbReference>
<feature type="transmembrane region" description="Helical" evidence="1">
    <location>
        <begin position="454"/>
        <end position="476"/>
    </location>
</feature>
<dbReference type="InterPro" id="IPR009612">
    <property type="entry name" value="IcmF-rel"/>
</dbReference>
<dbReference type="NCBIfam" id="TIGR03348">
    <property type="entry name" value="VI_IcmF"/>
    <property type="match status" value="1"/>
</dbReference>
<evidence type="ECO:0000259" key="2">
    <source>
        <dbReference type="Pfam" id="PF06744"/>
    </source>
</evidence>
<dbReference type="InterPro" id="IPR027417">
    <property type="entry name" value="P-loop_NTPase"/>
</dbReference>
<evidence type="ECO:0000259" key="4">
    <source>
        <dbReference type="Pfam" id="PF14331"/>
    </source>
</evidence>
<keyword evidence="1" id="KW-0812">Transmembrane</keyword>
<feature type="transmembrane region" description="Helical" evidence="1">
    <location>
        <begin position="45"/>
        <end position="64"/>
    </location>
</feature>
<protein>
    <submittedName>
        <fullName evidence="5">Type VI secretion system membrane subunit TssM</fullName>
    </submittedName>
</protein>
<dbReference type="EMBL" id="QUSW01000002">
    <property type="protein sequence ID" value="RQP25377.1"/>
    <property type="molecule type" value="Genomic_DNA"/>
</dbReference>
<keyword evidence="1" id="KW-0472">Membrane</keyword>
<dbReference type="OrthoDB" id="9758229at2"/>
<keyword evidence="6" id="KW-1185">Reference proteome</keyword>
<dbReference type="Pfam" id="PF14331">
    <property type="entry name" value="IcmF-related_N"/>
    <property type="match status" value="1"/>
</dbReference>
<proteinExistence type="predicted"/>
<dbReference type="InterPro" id="IPR017731">
    <property type="entry name" value="TssM1-like"/>
</dbReference>
<accession>A0A3N7HSU6</accession>
<dbReference type="SUPFAM" id="SSF52540">
    <property type="entry name" value="P-loop containing nucleoside triphosphate hydrolases"/>
    <property type="match status" value="1"/>
</dbReference>
<feature type="domain" description="Type VI secretion system IcmF C-terminal" evidence="2">
    <location>
        <begin position="1064"/>
        <end position="1169"/>
    </location>
</feature>
<keyword evidence="1" id="KW-1133">Transmembrane helix</keyword>
<evidence type="ECO:0000313" key="6">
    <source>
        <dbReference type="Proteomes" id="UP000267464"/>
    </source>
</evidence>
<organism evidence="5 6">
    <name type="scientific">Piscinibacter terrae</name>
    <dbReference type="NCBI Taxonomy" id="2496871"/>
    <lineage>
        <taxon>Bacteria</taxon>
        <taxon>Pseudomonadati</taxon>
        <taxon>Pseudomonadota</taxon>
        <taxon>Betaproteobacteria</taxon>
        <taxon>Burkholderiales</taxon>
        <taxon>Sphaerotilaceae</taxon>
        <taxon>Piscinibacter</taxon>
    </lineage>
</organism>
<dbReference type="InterPro" id="IPR025743">
    <property type="entry name" value="TssM1_N"/>
</dbReference>
<dbReference type="AlphaFoldDB" id="A0A3N7HSU6"/>
<dbReference type="PANTHER" id="PTHR36153">
    <property type="entry name" value="INNER MEMBRANE PROTEIN-RELATED"/>
    <property type="match status" value="1"/>
</dbReference>
<dbReference type="Pfam" id="PF06744">
    <property type="entry name" value="IcmF_C"/>
    <property type="match status" value="1"/>
</dbReference>
<comment type="caution">
    <text evidence="5">The sequence shown here is derived from an EMBL/GenBank/DDBJ whole genome shotgun (WGS) entry which is preliminary data.</text>
</comment>
<sequence length="1188" mass="130492">MKKILGLIFNRWVFIALLLLALSLLIWIVGPLVAIADARPLETEFSRWMSIGVLALLVVALMAWKQWRARRGNAAVVKQLLAPAATGGGKEADSPDLAAVRQRFQQALLTLRRARFGKQGLLSGWAGRLGGQYLYELPWYLIIGAPGSGKTTALHNCGLRFPLAQDVGDHAVRGVGGTRHCDWWFTDQAVLVDTAGRFTTQDSDRENDRATWGGFLGLLKKTRPRQPVNGVLVTVSITDLLTRSASERHQHAATVRQRLQELHQDLGLRFPIYLLVTKSDLLAGFMDYFSMLDKDQRATPWGMTFALADTGTAALQRFGPEFDSLLHRLNNGLVERLQSERDPLRRARVYGFPGQFAGLKGVVQEFLDTVFSPSPYEAQPMLRGVYFVSGTQEGTPIDRVLGAVARSYRLERALISPNQSSGKSYFLSRLLGEVVFAESGLAGIDLKWERRRKVLAIAGYAAVGVLTVGLASAWTLSYMNNRRYVDGVAQRVEDVRRLVQSTPNRASPDILPIVPALAATRALAGTSDDVPWKLGFGLYQGPKLDNAARTAYDRMLVDAVLPRIGLRVEEQLRQAGNAADSDYESLKAYVMLHDVDHFEAQALKGYVEADWDAQLGRSIEVEQRGQLSEHLDALLAQGAAVSPLPEDKGLIDFQRQRLASVPLAQRIYNRMRHEGFGADFPEFTVVRAAGNNAALVFTRASNAPLTKGVPGLFSYDGYHRGFQKEVPRVAQKLAEEQAWVLGIAETPKDAAATVRAGEPLVNDVRRIYLNEYAAIWEAFIADVKLQPQTSLSQSIQMSRLLSAPDSPLPPLMRAMARETTLLASNNKNIVEKTTDRANDALKRSREAIADALASRKADAGPPIESLVDDRFVGLRRLVEAPPGGKPPLDDTIALIGEVNVLLNAVDNAVKGGAAPPPSPVPLKVKAEAARLPEPLRSMMDNLSQSSAHVAQVLVRQNLGNEVKSQVGEFCRQALAGRYPLDRASPRDATQADFATMFAPGGKIDQLFQQKLAAYVDTTTRPWRFRAVDGVPLGTDVGSLPQFQRAQAIRETFFPAGNVPSLRLQFKPVEMDATLKQFILDVDGQIVRYDHGPQIPASVQWPGPRGTSQVRVQVSPPLNAGASGMVYEGPWALLRLFDRVTITGTNVPERFKATFNVDGRKAVFEVTASSVHNPFQLRELNEFSCPSGL</sequence>
<evidence type="ECO:0000256" key="1">
    <source>
        <dbReference type="SAM" id="Phobius"/>
    </source>
</evidence>
<reference evidence="5 6" key="1">
    <citation type="submission" date="2018-08" db="EMBL/GenBank/DDBJ databases">
        <authorList>
            <person name="Khan S.A."/>
            <person name="Jeon C.O."/>
            <person name="Chun B.H."/>
            <person name="Jeong S.E."/>
        </authorList>
    </citation>
    <scope>NUCLEOTIDE SEQUENCE [LARGE SCALE GENOMIC DNA]</scope>
    <source>
        <strain evidence="5 6">S-16</strain>
    </source>
</reference>
<dbReference type="InterPro" id="IPR010623">
    <property type="entry name" value="IcmF_C"/>
</dbReference>
<evidence type="ECO:0000313" key="5">
    <source>
        <dbReference type="EMBL" id="RQP25377.1"/>
    </source>
</evidence>
<dbReference type="PANTHER" id="PTHR36153:SF1">
    <property type="entry name" value="TYPE VI SECRETION SYSTEM COMPONENT TSSM1"/>
    <property type="match status" value="1"/>
</dbReference>
<dbReference type="InterPro" id="IPR053156">
    <property type="entry name" value="T6SS_TssM-like"/>
</dbReference>
<dbReference type="Proteomes" id="UP000267464">
    <property type="component" value="Unassembled WGS sequence"/>
</dbReference>